<proteinExistence type="predicted"/>
<dbReference type="EMBL" id="JAEHOD010000008">
    <property type="protein sequence ID" value="KAG2451488.1"/>
    <property type="molecule type" value="Genomic_DNA"/>
</dbReference>
<protein>
    <submittedName>
        <fullName evidence="1">Uncharacterized protein</fullName>
    </submittedName>
</protein>
<dbReference type="Proteomes" id="UP000613740">
    <property type="component" value="Unassembled WGS sequence"/>
</dbReference>
<gene>
    <name evidence="1" type="ORF">HYH02_004086</name>
</gene>
<dbReference type="AlphaFoldDB" id="A0A835WQH8"/>
<organism evidence="1 2">
    <name type="scientific">Chlamydomonas schloesseri</name>
    <dbReference type="NCBI Taxonomy" id="2026947"/>
    <lineage>
        <taxon>Eukaryota</taxon>
        <taxon>Viridiplantae</taxon>
        <taxon>Chlorophyta</taxon>
        <taxon>core chlorophytes</taxon>
        <taxon>Chlorophyceae</taxon>
        <taxon>CS clade</taxon>
        <taxon>Chlamydomonadales</taxon>
        <taxon>Chlamydomonadaceae</taxon>
        <taxon>Chlamydomonas</taxon>
    </lineage>
</organism>
<evidence type="ECO:0000313" key="2">
    <source>
        <dbReference type="Proteomes" id="UP000613740"/>
    </source>
</evidence>
<dbReference type="OrthoDB" id="10377450at2759"/>
<comment type="caution">
    <text evidence="1">The sequence shown here is derived from an EMBL/GenBank/DDBJ whole genome shotgun (WGS) entry which is preliminary data.</text>
</comment>
<evidence type="ECO:0000313" key="1">
    <source>
        <dbReference type="EMBL" id="KAG2451488.1"/>
    </source>
</evidence>
<keyword evidence="2" id="KW-1185">Reference proteome</keyword>
<accession>A0A835WQH8</accession>
<name>A0A835WQH8_9CHLO</name>
<reference evidence="1" key="1">
    <citation type="journal article" date="2020" name="bioRxiv">
        <title>Comparative genomics of Chlamydomonas.</title>
        <authorList>
            <person name="Craig R.J."/>
            <person name="Hasan A.R."/>
            <person name="Ness R.W."/>
            <person name="Keightley P.D."/>
        </authorList>
    </citation>
    <scope>NUCLEOTIDE SEQUENCE</scope>
    <source>
        <strain evidence="1">CCAP 11/173</strain>
    </source>
</reference>
<sequence>MARVASGRVFDIENVDPATGLLSTLRNSSSAPVSKASTATIEARAPFSELSLGLFQGQSQDASAVLVQAPLVFTAPAAKDKPSLFGSSLSSTWAAAESVPSASTAILRKMR</sequence>